<name>A0A8V5GLG8_MELUD</name>
<organism evidence="1 2">
    <name type="scientific">Melopsittacus undulatus</name>
    <name type="common">Budgerigar</name>
    <name type="synonym">Psittacus undulatus</name>
    <dbReference type="NCBI Taxonomy" id="13146"/>
    <lineage>
        <taxon>Eukaryota</taxon>
        <taxon>Metazoa</taxon>
        <taxon>Chordata</taxon>
        <taxon>Craniata</taxon>
        <taxon>Vertebrata</taxon>
        <taxon>Euteleostomi</taxon>
        <taxon>Archelosauria</taxon>
        <taxon>Archosauria</taxon>
        <taxon>Dinosauria</taxon>
        <taxon>Saurischia</taxon>
        <taxon>Theropoda</taxon>
        <taxon>Coelurosauria</taxon>
        <taxon>Aves</taxon>
        <taxon>Neognathae</taxon>
        <taxon>Neoaves</taxon>
        <taxon>Telluraves</taxon>
        <taxon>Australaves</taxon>
        <taxon>Psittaciformes</taxon>
        <taxon>Psittaculidae</taxon>
        <taxon>Melopsittacus</taxon>
    </lineage>
</organism>
<keyword evidence="2" id="KW-1185">Reference proteome</keyword>
<evidence type="ECO:0000313" key="2">
    <source>
        <dbReference type="Proteomes" id="UP000694405"/>
    </source>
</evidence>
<sequence>MGYGVWGMGMFFPLALACASPFLAPDAPRRALNVAVVLSGSSYGSGAARLAPGPVPGSSFDVNPIGLVLNGSDPRSLILRLCDLLSSLPVHGVVFEDDSGSEALPHILDFVSAQTNVPIVAVSGGAAAVITPKVGDGGGGAAAVITPKVGGGMGWGGGGCHHT</sequence>
<dbReference type="AlphaFoldDB" id="A0A8V5GLG8"/>
<evidence type="ECO:0000313" key="1">
    <source>
        <dbReference type="Ensembl" id="ENSMUNP00000029175.1"/>
    </source>
</evidence>
<dbReference type="Ensembl" id="ENSMUNT00000031249.1">
    <property type="protein sequence ID" value="ENSMUNP00000029175.1"/>
    <property type="gene ID" value="ENSMUNG00000019674.1"/>
</dbReference>
<dbReference type="Gene3D" id="3.40.50.2300">
    <property type="match status" value="1"/>
</dbReference>
<accession>A0A8V5GLG8</accession>
<dbReference type="Proteomes" id="UP000694405">
    <property type="component" value="Chromosome 27"/>
</dbReference>
<reference evidence="1" key="2">
    <citation type="submission" date="2025-08" db="UniProtKB">
        <authorList>
            <consortium name="Ensembl"/>
        </authorList>
    </citation>
    <scope>IDENTIFICATION</scope>
</reference>
<reference evidence="1" key="3">
    <citation type="submission" date="2025-09" db="UniProtKB">
        <authorList>
            <consortium name="Ensembl"/>
        </authorList>
    </citation>
    <scope>IDENTIFICATION</scope>
</reference>
<proteinExistence type="predicted"/>
<protein>
    <submittedName>
        <fullName evidence="1">Uncharacterized protein</fullName>
    </submittedName>
</protein>
<reference evidence="1" key="1">
    <citation type="submission" date="2020-03" db="EMBL/GenBank/DDBJ databases">
        <title>Melopsittacus undulatus (budgerigar) genome, bMelUnd1, maternal haplotype with Z.</title>
        <authorList>
            <person name="Gedman G."/>
            <person name="Mountcastle J."/>
            <person name="Haase B."/>
            <person name="Formenti G."/>
            <person name="Wright T."/>
            <person name="Apodaca J."/>
            <person name="Pelan S."/>
            <person name="Chow W."/>
            <person name="Rhie A."/>
            <person name="Howe K."/>
            <person name="Fedrigo O."/>
            <person name="Jarvis E.D."/>
        </authorList>
    </citation>
    <scope>NUCLEOTIDE SEQUENCE [LARGE SCALE GENOMIC DNA]</scope>
</reference>